<organism evidence="1 2">
    <name type="scientific">Candidatus Andersenbacteria bacterium CG10_big_fil_rev_8_21_14_0_10_54_11</name>
    <dbReference type="NCBI Taxonomy" id="1974485"/>
    <lineage>
        <taxon>Bacteria</taxon>
        <taxon>Candidatus Anderseniibacteriota</taxon>
    </lineage>
</organism>
<proteinExistence type="predicted"/>
<comment type="caution">
    <text evidence="1">The sequence shown here is derived from an EMBL/GenBank/DDBJ whole genome shotgun (WGS) entry which is preliminary data.</text>
</comment>
<gene>
    <name evidence="1" type="ORF">COT71_00560</name>
</gene>
<dbReference type="EMBL" id="PEZP01000006">
    <property type="protein sequence ID" value="PIT98451.1"/>
    <property type="molecule type" value="Genomic_DNA"/>
</dbReference>
<name>A0A2M6X066_9BACT</name>
<dbReference type="AlphaFoldDB" id="A0A2M6X066"/>
<protein>
    <submittedName>
        <fullName evidence="1">Uncharacterized protein</fullName>
    </submittedName>
</protein>
<reference evidence="2" key="1">
    <citation type="submission" date="2017-09" db="EMBL/GenBank/DDBJ databases">
        <title>Depth-based differentiation of microbial function through sediment-hosted aquifers and enrichment of novel symbionts in the deep terrestrial subsurface.</title>
        <authorList>
            <person name="Probst A.J."/>
            <person name="Ladd B."/>
            <person name="Jarett J.K."/>
            <person name="Geller-Mcgrath D.E."/>
            <person name="Sieber C.M.K."/>
            <person name="Emerson J.B."/>
            <person name="Anantharaman K."/>
            <person name="Thomas B.C."/>
            <person name="Malmstrom R."/>
            <person name="Stieglmeier M."/>
            <person name="Klingl A."/>
            <person name="Woyke T."/>
            <person name="Ryan C.M."/>
            <person name="Banfield J.F."/>
        </authorList>
    </citation>
    <scope>NUCLEOTIDE SEQUENCE [LARGE SCALE GENOMIC DNA]</scope>
</reference>
<evidence type="ECO:0000313" key="1">
    <source>
        <dbReference type="EMBL" id="PIT98451.1"/>
    </source>
</evidence>
<evidence type="ECO:0000313" key="2">
    <source>
        <dbReference type="Proteomes" id="UP000230731"/>
    </source>
</evidence>
<sequence>MKTVTDNRGNRNRIPVGQFVPRSWEEQVLKDVAIKLKEPHIDFIKSISDRVGIEVIREACQEYDRAIKAGVEIEKTPGAYFNGIVKKILARKGMTYQNLTRKRR</sequence>
<accession>A0A2M6X066</accession>
<dbReference type="Proteomes" id="UP000230731">
    <property type="component" value="Unassembled WGS sequence"/>
</dbReference>